<dbReference type="Proteomes" id="UP001500751">
    <property type="component" value="Unassembled WGS sequence"/>
</dbReference>
<comment type="caution">
    <text evidence="1">The sequence shown here is derived from an EMBL/GenBank/DDBJ whole genome shotgun (WGS) entry which is preliminary data.</text>
</comment>
<evidence type="ECO:0000313" key="1">
    <source>
        <dbReference type="EMBL" id="GAA2063845.1"/>
    </source>
</evidence>
<dbReference type="EMBL" id="BAAAQN010000093">
    <property type="protein sequence ID" value="GAA2063845.1"/>
    <property type="molecule type" value="Genomic_DNA"/>
</dbReference>
<dbReference type="RefSeq" id="WP_344671818.1">
    <property type="nucleotide sequence ID" value="NZ_BAAAQN010000093.1"/>
</dbReference>
<organism evidence="1 2">
    <name type="scientific">Catenulispora yoronensis</name>
    <dbReference type="NCBI Taxonomy" id="450799"/>
    <lineage>
        <taxon>Bacteria</taxon>
        <taxon>Bacillati</taxon>
        <taxon>Actinomycetota</taxon>
        <taxon>Actinomycetes</taxon>
        <taxon>Catenulisporales</taxon>
        <taxon>Catenulisporaceae</taxon>
        <taxon>Catenulispora</taxon>
    </lineage>
</organism>
<name>A0ABN2VJC7_9ACTN</name>
<proteinExistence type="predicted"/>
<reference evidence="1 2" key="1">
    <citation type="journal article" date="2019" name="Int. J. Syst. Evol. Microbiol.">
        <title>The Global Catalogue of Microorganisms (GCM) 10K type strain sequencing project: providing services to taxonomists for standard genome sequencing and annotation.</title>
        <authorList>
            <consortium name="The Broad Institute Genomics Platform"/>
            <consortium name="The Broad Institute Genome Sequencing Center for Infectious Disease"/>
            <person name="Wu L."/>
            <person name="Ma J."/>
        </authorList>
    </citation>
    <scope>NUCLEOTIDE SEQUENCE [LARGE SCALE GENOMIC DNA]</scope>
    <source>
        <strain evidence="1 2">JCM 16014</strain>
    </source>
</reference>
<sequence>MTILTPEFLAWSSQEIHRTAEDHWRKHGTTSIKTVLFAADGVPRLVEFDQGIGQEAAGDAVREHAERIGAVAVALTAVARVAEVEIDLAPQEPGAGAAVRLVGDFGRAVLTLTIWPGRAVTTSLCSDIRTGLDGPAVLAAVREGTPSDLAEFAGLIAWLTGLLPETAAPQPQTDR</sequence>
<keyword evidence="2" id="KW-1185">Reference proteome</keyword>
<accession>A0ABN2VJC7</accession>
<protein>
    <submittedName>
        <fullName evidence="1">Uncharacterized protein</fullName>
    </submittedName>
</protein>
<evidence type="ECO:0000313" key="2">
    <source>
        <dbReference type="Proteomes" id="UP001500751"/>
    </source>
</evidence>
<gene>
    <name evidence="1" type="ORF">GCM10009839_89090</name>
</gene>